<evidence type="ECO:0000313" key="4">
    <source>
        <dbReference type="Proteomes" id="UP000238375"/>
    </source>
</evidence>
<keyword evidence="1" id="KW-0472">Membrane</keyword>
<dbReference type="OrthoDB" id="9792992at2"/>
<keyword evidence="3" id="KW-0418">Kinase</keyword>
<reference evidence="3 4" key="1">
    <citation type="submission" date="2018-03" db="EMBL/GenBank/DDBJ databases">
        <title>Genomic Encyclopedia of Archaeal and Bacterial Type Strains, Phase II (KMG-II): from individual species to whole genera.</title>
        <authorList>
            <person name="Goeker M."/>
        </authorList>
    </citation>
    <scope>NUCLEOTIDE SEQUENCE [LARGE SCALE GENOMIC DNA]</scope>
    <source>
        <strain evidence="3 4">DSM 28354</strain>
    </source>
</reference>
<keyword evidence="4" id="KW-1185">Reference proteome</keyword>
<dbReference type="Pfam" id="PF06580">
    <property type="entry name" value="His_kinase"/>
    <property type="match status" value="1"/>
</dbReference>
<dbReference type="PANTHER" id="PTHR34220">
    <property type="entry name" value="SENSOR HISTIDINE KINASE YPDA"/>
    <property type="match status" value="1"/>
</dbReference>
<feature type="transmembrane region" description="Helical" evidence="1">
    <location>
        <begin position="21"/>
        <end position="43"/>
    </location>
</feature>
<proteinExistence type="predicted"/>
<dbReference type="InterPro" id="IPR010559">
    <property type="entry name" value="Sig_transdc_His_kin_internal"/>
</dbReference>
<dbReference type="EMBL" id="PVTE01000008">
    <property type="protein sequence ID" value="PRY39263.1"/>
    <property type="molecule type" value="Genomic_DNA"/>
</dbReference>
<feature type="domain" description="Signal transduction histidine kinase internal region" evidence="2">
    <location>
        <begin position="191"/>
        <end position="267"/>
    </location>
</feature>
<evidence type="ECO:0000313" key="3">
    <source>
        <dbReference type="EMBL" id="PRY39263.1"/>
    </source>
</evidence>
<evidence type="ECO:0000256" key="1">
    <source>
        <dbReference type="SAM" id="Phobius"/>
    </source>
</evidence>
<comment type="caution">
    <text evidence="3">The sequence shown here is derived from an EMBL/GenBank/DDBJ whole genome shotgun (WGS) entry which is preliminary data.</text>
</comment>
<evidence type="ECO:0000259" key="2">
    <source>
        <dbReference type="Pfam" id="PF06580"/>
    </source>
</evidence>
<dbReference type="AlphaFoldDB" id="A0A2T0T0W7"/>
<dbReference type="GO" id="GO:0000155">
    <property type="term" value="F:phosphorelay sensor kinase activity"/>
    <property type="evidence" value="ECO:0007669"/>
    <property type="project" value="InterPro"/>
</dbReference>
<gene>
    <name evidence="3" type="ORF">CLV58_108153</name>
</gene>
<keyword evidence="3" id="KW-0808">Transferase</keyword>
<keyword evidence="1" id="KW-0812">Transmembrane</keyword>
<dbReference type="GO" id="GO:0016020">
    <property type="term" value="C:membrane"/>
    <property type="evidence" value="ECO:0007669"/>
    <property type="project" value="InterPro"/>
</dbReference>
<dbReference type="PANTHER" id="PTHR34220:SF7">
    <property type="entry name" value="SENSOR HISTIDINE KINASE YPDA"/>
    <property type="match status" value="1"/>
</dbReference>
<dbReference type="SUPFAM" id="SSF55874">
    <property type="entry name" value="ATPase domain of HSP90 chaperone/DNA topoisomerase II/histidine kinase"/>
    <property type="match status" value="1"/>
</dbReference>
<dbReference type="Gene3D" id="3.30.565.10">
    <property type="entry name" value="Histidine kinase-like ATPase, C-terminal domain"/>
    <property type="match status" value="1"/>
</dbReference>
<feature type="transmembrane region" description="Helical" evidence="1">
    <location>
        <begin position="88"/>
        <end position="110"/>
    </location>
</feature>
<dbReference type="InterPro" id="IPR050640">
    <property type="entry name" value="Bact_2-comp_sensor_kinase"/>
</dbReference>
<keyword evidence="1" id="KW-1133">Transmembrane helix</keyword>
<organism evidence="3 4">
    <name type="scientific">Spirosoma oryzae</name>
    <dbReference type="NCBI Taxonomy" id="1469603"/>
    <lineage>
        <taxon>Bacteria</taxon>
        <taxon>Pseudomonadati</taxon>
        <taxon>Bacteroidota</taxon>
        <taxon>Cytophagia</taxon>
        <taxon>Cytophagales</taxon>
        <taxon>Cytophagaceae</taxon>
        <taxon>Spirosoma</taxon>
    </lineage>
</organism>
<dbReference type="Proteomes" id="UP000238375">
    <property type="component" value="Unassembled WGS sequence"/>
</dbReference>
<feature type="transmembrane region" description="Helical" evidence="1">
    <location>
        <begin position="55"/>
        <end position="76"/>
    </location>
</feature>
<accession>A0A2T0T0W7</accession>
<sequence>MNSPTIAPPRLTLFIQRHWDWIRITLHILLWIVTFGLAFYTTSILAPNDLFVRSVFAPGIALLTLAFFYISGYIIFPKYLYSFRSFPLFTSLILLFYIIHLFTYTLLYYLHNYNPINNQYIDTRWHLFESAGLLGCFTSPRVALINVVFTSNVALIYLVPKVAKDLVVILSRSLQLEGDKLRLERDNLDLELNFLKAQVNPHFLLNTLNSVYARIFEADQQAADLVLHLSELMRYNLYETDQPRISLDKELAYIQHYLDLERSRLAHQPVLIDYEQSGQPAHYQIAPLLLIAFVENAFKHGVKGATQPAYVQVRADVDTNGHFTFTVENSLPDSKPSASRPEARSGGVGLVNVRRRLEALYAGLYTLDATADRPTYTVTLTMELEQVSHPMPTVALA</sequence>
<name>A0A2T0T0W7_9BACT</name>
<dbReference type="InterPro" id="IPR036890">
    <property type="entry name" value="HATPase_C_sf"/>
</dbReference>
<protein>
    <submittedName>
        <fullName evidence="3">Histidine kinase</fullName>
    </submittedName>
</protein>